<feature type="domain" description="DUF3944" evidence="3">
    <location>
        <begin position="3"/>
        <end position="37"/>
    </location>
</feature>
<accession>A0A1M2F001</accession>
<gene>
    <name evidence="4" type="ORF">E6D34_03955</name>
</gene>
<evidence type="ECO:0000313" key="5">
    <source>
        <dbReference type="Proteomes" id="UP000532204"/>
    </source>
</evidence>
<evidence type="ECO:0000259" key="3">
    <source>
        <dbReference type="Pfam" id="PF13099"/>
    </source>
</evidence>
<evidence type="ECO:0000256" key="1">
    <source>
        <dbReference type="ARBA" id="ARBA00006436"/>
    </source>
</evidence>
<dbReference type="InterPro" id="IPR021150">
    <property type="entry name" value="Ubiq_cyt_c_chap"/>
</dbReference>
<dbReference type="RefSeq" id="WP_073267982.1">
    <property type="nucleotide sequence ID" value="NZ_CP158308.1"/>
</dbReference>
<dbReference type="AlphaFoldDB" id="A0A1M2F001"/>
<organism evidence="4 5">
    <name type="scientific">Escherichia coli</name>
    <dbReference type="NCBI Taxonomy" id="562"/>
    <lineage>
        <taxon>Bacteria</taxon>
        <taxon>Pseudomonadati</taxon>
        <taxon>Pseudomonadota</taxon>
        <taxon>Gammaproteobacteria</taxon>
        <taxon>Enterobacterales</taxon>
        <taxon>Enterobacteriaceae</taxon>
        <taxon>Escherichia</taxon>
    </lineage>
</organism>
<sequence length="254" mass="28495">MAYRYDEDLEFLSKCSDAELNDLVDCLIYDKDGKKRFTEELSGNEYYKRYNPQHSKYWREIAAEIQCFGGNTFATLLRGGRGVKYREVLTDVCDKLKVNYNKNSTIENIEQCLMLKILNDAFEKMSDDELKEFAREIGVKKLDGLTPKALVSTFQFIFKAGGFKSYQLTLIMANAILKALIGRGLSFAGNTILTRTMAVLTGPVGWAITAIWTLVDVGGTAYRVTIPAVIYVAVLRSKIANADSEELAAEITLD</sequence>
<dbReference type="EMBL" id="AASEBA010000005">
    <property type="protein sequence ID" value="EFC9748450.1"/>
    <property type="molecule type" value="Genomic_DNA"/>
</dbReference>
<comment type="caution">
    <text evidence="4">The sequence shown here is derived from an EMBL/GenBank/DDBJ whole genome shotgun (WGS) entry which is preliminary data.</text>
</comment>
<dbReference type="Proteomes" id="UP000532204">
    <property type="component" value="Unassembled WGS sequence"/>
</dbReference>
<reference evidence="4 5" key="1">
    <citation type="submission" date="2019-05" db="EMBL/GenBank/DDBJ databases">
        <authorList>
            <consortium name="NARMS: The National Antimicrobial Resistance Monitoring System"/>
        </authorList>
    </citation>
    <scope>NUCLEOTIDE SEQUENCE [LARGE SCALE GENOMIC DNA]</scope>
    <source>
        <strain evidence="4 5">CVM N18EC122</strain>
    </source>
</reference>
<comment type="similarity">
    <text evidence="1">Belongs to the UPF0174 family.</text>
</comment>
<proteinExistence type="inferred from homology"/>
<evidence type="ECO:0000259" key="2">
    <source>
        <dbReference type="Pfam" id="PF03981"/>
    </source>
</evidence>
<name>A0A1M2F001_ECOLX</name>
<protein>
    <submittedName>
        <fullName evidence="4">DUF3944 domain-containing protein</fullName>
    </submittedName>
</protein>
<feature type="domain" description="Ubiquinol-cytochrome c chaperone" evidence="2">
    <location>
        <begin position="53"/>
        <end position="227"/>
    </location>
</feature>
<dbReference type="Pfam" id="PF13099">
    <property type="entry name" value="DUF3944"/>
    <property type="match status" value="1"/>
</dbReference>
<dbReference type="InterPro" id="IPR025217">
    <property type="entry name" value="DUF3944"/>
</dbReference>
<evidence type="ECO:0000313" key="4">
    <source>
        <dbReference type="EMBL" id="EFC9748450.1"/>
    </source>
</evidence>
<dbReference type="Pfam" id="PF03981">
    <property type="entry name" value="Ubiq_cyt_C_chap"/>
    <property type="match status" value="1"/>
</dbReference>